<dbReference type="InterPro" id="IPR012910">
    <property type="entry name" value="Plug_dom"/>
</dbReference>
<evidence type="ECO:0000256" key="13">
    <source>
        <dbReference type="RuleBase" id="RU003357"/>
    </source>
</evidence>
<evidence type="ECO:0000256" key="2">
    <source>
        <dbReference type="ARBA" id="ARBA00009810"/>
    </source>
</evidence>
<dbReference type="Proteomes" id="UP001168613">
    <property type="component" value="Unassembled WGS sequence"/>
</dbReference>
<keyword evidence="4 12" id="KW-1134">Transmembrane beta strand</keyword>
<dbReference type="Gene3D" id="2.170.130.10">
    <property type="entry name" value="TonB-dependent receptor, plug domain"/>
    <property type="match status" value="1"/>
</dbReference>
<keyword evidence="3 12" id="KW-0813">Transport</keyword>
<evidence type="ECO:0000256" key="4">
    <source>
        <dbReference type="ARBA" id="ARBA00022452"/>
    </source>
</evidence>
<evidence type="ECO:0000259" key="16">
    <source>
        <dbReference type="Pfam" id="PF07715"/>
    </source>
</evidence>
<evidence type="ECO:0000256" key="3">
    <source>
        <dbReference type="ARBA" id="ARBA00022448"/>
    </source>
</evidence>
<keyword evidence="5 12" id="KW-0812">Transmembrane</keyword>
<evidence type="ECO:0000256" key="11">
    <source>
        <dbReference type="ARBA" id="ARBA00023237"/>
    </source>
</evidence>
<keyword evidence="18" id="KW-1185">Reference proteome</keyword>
<dbReference type="InterPro" id="IPR036942">
    <property type="entry name" value="Beta-barrel_TonB_sf"/>
</dbReference>
<feature type="signal peptide" evidence="14">
    <location>
        <begin position="1"/>
        <end position="29"/>
    </location>
</feature>
<dbReference type="RefSeq" id="WP_266124099.1">
    <property type="nucleotide sequence ID" value="NZ_JAJHNU010000002.1"/>
</dbReference>
<keyword evidence="9 12" id="KW-0472">Membrane</keyword>
<evidence type="ECO:0000256" key="5">
    <source>
        <dbReference type="ARBA" id="ARBA00022692"/>
    </source>
</evidence>
<evidence type="ECO:0000259" key="15">
    <source>
        <dbReference type="Pfam" id="PF00593"/>
    </source>
</evidence>
<comment type="similarity">
    <text evidence="2 12 13">Belongs to the TonB-dependent receptor family.</text>
</comment>
<gene>
    <name evidence="17" type="ORF">LMS43_08975</name>
</gene>
<evidence type="ECO:0000313" key="18">
    <source>
        <dbReference type="Proteomes" id="UP001168613"/>
    </source>
</evidence>
<proteinExistence type="inferred from homology"/>
<organism evidence="17 18">
    <name type="scientific">Alcaligenes endophyticus</name>
    <dbReference type="NCBI Taxonomy" id="1929088"/>
    <lineage>
        <taxon>Bacteria</taxon>
        <taxon>Pseudomonadati</taxon>
        <taxon>Pseudomonadota</taxon>
        <taxon>Betaproteobacteria</taxon>
        <taxon>Burkholderiales</taxon>
        <taxon>Alcaligenaceae</taxon>
        <taxon>Alcaligenes</taxon>
    </lineage>
</organism>
<dbReference type="SUPFAM" id="SSF56935">
    <property type="entry name" value="Porins"/>
    <property type="match status" value="1"/>
</dbReference>
<dbReference type="InterPro" id="IPR039426">
    <property type="entry name" value="TonB-dep_rcpt-like"/>
</dbReference>
<evidence type="ECO:0000256" key="10">
    <source>
        <dbReference type="ARBA" id="ARBA00023170"/>
    </source>
</evidence>
<keyword evidence="8 13" id="KW-0798">TonB box</keyword>
<comment type="subcellular location">
    <subcellularLocation>
        <location evidence="1 12">Cell outer membrane</location>
        <topology evidence="1 12">Multi-pass membrane protein</topology>
    </subcellularLocation>
</comment>
<dbReference type="InterPro" id="IPR000531">
    <property type="entry name" value="Beta-barrel_TonB"/>
</dbReference>
<feature type="domain" description="TonB-dependent receptor-like beta-barrel" evidence="15">
    <location>
        <begin position="228"/>
        <end position="615"/>
    </location>
</feature>
<accession>A0ABT8EJF2</accession>
<feature type="domain" description="TonB-dependent receptor plug" evidence="16">
    <location>
        <begin position="48"/>
        <end position="150"/>
    </location>
</feature>
<evidence type="ECO:0000256" key="7">
    <source>
        <dbReference type="ARBA" id="ARBA00023065"/>
    </source>
</evidence>
<protein>
    <submittedName>
        <fullName evidence="17">TonB-dependent receptor</fullName>
    </submittedName>
</protein>
<sequence length="646" mass="73046">MKTVNFFTWRVHLYLAMGTLCVAPNGAQASSDTLPTIVVNARGSSAKVQDVIASTQVLTQEQIQSFSGTGLPQILTQASGVDARAQGSNNSVVIRGFSVRPGALLINGLRRPGKYAGINPGLLELNNIRQVDIVRGPMSALYGADATGGAINIWTRSALDYQDQGGHVEALYGALPADGQRGTFIGRAGLHFGSERVRHQLSLESKNRRRFSYEKDAVPADLGDLKQQFFTYDGGVHVDDTQALLWTLEYMDQHDRYPSRTAAANPRSSPQSFKAYEKETRWFTNLAWEKRLQTTELRADIAYGHSKGSTTRSFPLIEDTLYHQWQAQLRGISDIDQHQLAYGAGWINDKIDITTITRQATRDNFYLYAQDEWHWHRNWTLLTGLRYDQFTDFGQQVTPRTALQFQQGSYLVRLGYGQAYRAPTVLEQYSTFTRGPSLIVGNPNLKAEKNRAWELSFQYEHAWGEVGLSVFDNRVNDLVATVAGPPLSGDAPSVRSRHVYTNIDKAVLRGGELRTEWRLGEHWNIQAGWDYLDARDAETKERLSGLARQIARLSVQYQYGPWTANLHHRHYFDFYAADPSLRNATPFNSRYGSTDLKLRYQLTRQWQLYMGIDNLFNQRQPINFGARGVTMDPPARFAYAGVRYEF</sequence>
<dbReference type="InterPro" id="IPR037066">
    <property type="entry name" value="Plug_dom_sf"/>
</dbReference>
<dbReference type="Pfam" id="PF00593">
    <property type="entry name" value="TonB_dep_Rec_b-barrel"/>
    <property type="match status" value="1"/>
</dbReference>
<evidence type="ECO:0000313" key="17">
    <source>
        <dbReference type="EMBL" id="MDN4121419.1"/>
    </source>
</evidence>
<dbReference type="PANTHER" id="PTHR30069">
    <property type="entry name" value="TONB-DEPENDENT OUTER MEMBRANE RECEPTOR"/>
    <property type="match status" value="1"/>
</dbReference>
<dbReference type="Pfam" id="PF07715">
    <property type="entry name" value="Plug"/>
    <property type="match status" value="1"/>
</dbReference>
<evidence type="ECO:0000256" key="9">
    <source>
        <dbReference type="ARBA" id="ARBA00023136"/>
    </source>
</evidence>
<reference evidence="17" key="1">
    <citation type="submission" date="2021-11" db="EMBL/GenBank/DDBJ databases">
        <title>Draft genome sequence of Alcaligenes endophyticus type strain CCUG 75668T.</title>
        <authorList>
            <person name="Salva-Serra F."/>
            <person name="Duran R.E."/>
            <person name="Seeger M."/>
            <person name="Moore E.R.B."/>
            <person name="Jaen-Luchoro D."/>
        </authorList>
    </citation>
    <scope>NUCLEOTIDE SEQUENCE</scope>
    <source>
        <strain evidence="17">CCUG 75668</strain>
    </source>
</reference>
<evidence type="ECO:0000256" key="12">
    <source>
        <dbReference type="PROSITE-ProRule" id="PRU01360"/>
    </source>
</evidence>
<keyword evidence="11 12" id="KW-0998">Cell outer membrane</keyword>
<dbReference type="PANTHER" id="PTHR30069:SF53">
    <property type="entry name" value="COLICIN I RECEPTOR-RELATED"/>
    <property type="match status" value="1"/>
</dbReference>
<name>A0ABT8EJF2_9BURK</name>
<evidence type="ECO:0000256" key="1">
    <source>
        <dbReference type="ARBA" id="ARBA00004571"/>
    </source>
</evidence>
<dbReference type="EMBL" id="JAJHNU010000002">
    <property type="protein sequence ID" value="MDN4121419.1"/>
    <property type="molecule type" value="Genomic_DNA"/>
</dbReference>
<dbReference type="Gene3D" id="2.40.170.20">
    <property type="entry name" value="TonB-dependent receptor, beta-barrel domain"/>
    <property type="match status" value="1"/>
</dbReference>
<dbReference type="CDD" id="cd01347">
    <property type="entry name" value="ligand_gated_channel"/>
    <property type="match status" value="1"/>
</dbReference>
<keyword evidence="6 14" id="KW-0732">Signal</keyword>
<keyword evidence="7" id="KW-0406">Ion transport</keyword>
<evidence type="ECO:0000256" key="8">
    <source>
        <dbReference type="ARBA" id="ARBA00023077"/>
    </source>
</evidence>
<evidence type="ECO:0000256" key="14">
    <source>
        <dbReference type="SAM" id="SignalP"/>
    </source>
</evidence>
<comment type="caution">
    <text evidence="17">The sequence shown here is derived from an EMBL/GenBank/DDBJ whole genome shotgun (WGS) entry which is preliminary data.</text>
</comment>
<evidence type="ECO:0000256" key="6">
    <source>
        <dbReference type="ARBA" id="ARBA00022729"/>
    </source>
</evidence>
<dbReference type="PROSITE" id="PS52016">
    <property type="entry name" value="TONB_DEPENDENT_REC_3"/>
    <property type="match status" value="1"/>
</dbReference>
<feature type="chain" id="PRO_5046627409" evidence="14">
    <location>
        <begin position="30"/>
        <end position="646"/>
    </location>
</feature>
<keyword evidence="10 17" id="KW-0675">Receptor</keyword>